<comment type="function">
    <text evidence="5 6">Catalyzes the reduction of 1-pyrroline-5-carboxylate (PCA) to L-proline.</text>
</comment>
<dbReference type="RefSeq" id="WP_070793190.1">
    <property type="nucleotide sequence ID" value="NZ_MKIR01000026.1"/>
</dbReference>
<gene>
    <name evidence="6" type="primary">proC</name>
    <name evidence="12" type="ORF">BG261_07825</name>
</gene>
<dbReference type="PIRSF" id="PIRSF000193">
    <property type="entry name" value="Pyrrol-5-carb_rd"/>
    <property type="match status" value="1"/>
</dbReference>
<keyword evidence="6" id="KW-0963">Cytoplasm</keyword>
<dbReference type="SUPFAM" id="SSF51735">
    <property type="entry name" value="NAD(P)-binding Rossmann-fold domains"/>
    <property type="match status" value="1"/>
</dbReference>
<sequence>MKIGFIGAGKMAQAIISGLDKEKFEVYISSRDFEKTRIIAKNLGVNQAKDNIELAKFVDIVIMSVKPQVMPKVLSEVKDYLEGKLMLSIAAGLTLENLADLTSKQLEIVRIMPNINATIKESTTAICPNELVIDTNLEIAKEIFSSIGQIFQIEEKDFSTFSAIAGSSPAFIYIFIDALSRAGVLHGMPKDLATEIVASTVSASANMLAQSGENPWSLVDKVSSPGGTTVEGIVSLEENRFVASVIDAVTKTIEKDKRL</sequence>
<dbReference type="EC" id="1.5.1.2" evidence="6 7"/>
<dbReference type="PROSITE" id="PS00521">
    <property type="entry name" value="P5CR"/>
    <property type="match status" value="1"/>
</dbReference>
<feature type="binding site" evidence="8">
    <location>
        <position position="51"/>
    </location>
    <ligand>
        <name>NADPH</name>
        <dbReference type="ChEBI" id="CHEBI:57783"/>
    </ligand>
</feature>
<evidence type="ECO:0000256" key="6">
    <source>
        <dbReference type="HAMAP-Rule" id="MF_01925"/>
    </source>
</evidence>
<evidence type="ECO:0000256" key="8">
    <source>
        <dbReference type="PIRSR" id="PIRSR000193-1"/>
    </source>
</evidence>
<dbReference type="Pfam" id="PF14748">
    <property type="entry name" value="P5CR_dimer"/>
    <property type="match status" value="1"/>
</dbReference>
<proteinExistence type="inferred from homology"/>
<dbReference type="Gene3D" id="3.40.50.720">
    <property type="entry name" value="NAD(P)-binding Rossmann-like Domain"/>
    <property type="match status" value="1"/>
</dbReference>
<dbReference type="InterPro" id="IPR053790">
    <property type="entry name" value="P5CR-like_CS"/>
</dbReference>
<dbReference type="AlphaFoldDB" id="A0A1E8GIX3"/>
<keyword evidence="4 6" id="KW-0560">Oxidoreductase</keyword>
<comment type="caution">
    <text evidence="12">The sequence shown here is derived from an EMBL/GenBank/DDBJ whole genome shotgun (WGS) entry which is preliminary data.</text>
</comment>
<dbReference type="InterPro" id="IPR000304">
    <property type="entry name" value="Pyrroline-COOH_reductase"/>
</dbReference>
<dbReference type="PANTHER" id="PTHR11645:SF0">
    <property type="entry name" value="PYRROLINE-5-CARBOXYLATE REDUCTASE 3"/>
    <property type="match status" value="1"/>
</dbReference>
<dbReference type="EMBL" id="MKIR01000026">
    <property type="protein sequence ID" value="OFI48181.1"/>
    <property type="molecule type" value="Genomic_DNA"/>
</dbReference>
<dbReference type="Proteomes" id="UP000178622">
    <property type="component" value="Unassembled WGS sequence"/>
</dbReference>
<evidence type="ECO:0000256" key="2">
    <source>
        <dbReference type="ARBA" id="ARBA00022650"/>
    </source>
</evidence>
<dbReference type="InterPro" id="IPR008927">
    <property type="entry name" value="6-PGluconate_DH-like_C_sf"/>
</dbReference>
<feature type="binding site" evidence="8">
    <location>
        <begin position="6"/>
        <end position="11"/>
    </location>
    <ligand>
        <name>NADP(+)</name>
        <dbReference type="ChEBI" id="CHEBI:58349"/>
    </ligand>
</feature>
<evidence type="ECO:0000259" key="10">
    <source>
        <dbReference type="Pfam" id="PF03807"/>
    </source>
</evidence>
<evidence type="ECO:0000256" key="5">
    <source>
        <dbReference type="ARBA" id="ARBA00058118"/>
    </source>
</evidence>
<keyword evidence="3 6" id="KW-0521">NADP</keyword>
<evidence type="ECO:0000313" key="13">
    <source>
        <dbReference type="Proteomes" id="UP000178622"/>
    </source>
</evidence>
<dbReference type="InterPro" id="IPR028939">
    <property type="entry name" value="P5C_Rdtase_cat_N"/>
</dbReference>
<dbReference type="FunFam" id="1.10.3730.10:FF:000001">
    <property type="entry name" value="Pyrroline-5-carboxylate reductase"/>
    <property type="match status" value="1"/>
</dbReference>
<keyword evidence="6 9" id="KW-0028">Amino-acid biosynthesis</keyword>
<dbReference type="GO" id="GO:0005737">
    <property type="term" value="C:cytoplasm"/>
    <property type="evidence" value="ECO:0007669"/>
    <property type="project" value="UniProtKB-SubCell"/>
</dbReference>
<dbReference type="NCBIfam" id="TIGR00112">
    <property type="entry name" value="proC"/>
    <property type="match status" value="1"/>
</dbReference>
<comment type="catalytic activity">
    <reaction evidence="6 9">
        <text>L-proline + NADP(+) = (S)-1-pyrroline-5-carboxylate + NADPH + 2 H(+)</text>
        <dbReference type="Rhea" id="RHEA:14109"/>
        <dbReference type="ChEBI" id="CHEBI:15378"/>
        <dbReference type="ChEBI" id="CHEBI:17388"/>
        <dbReference type="ChEBI" id="CHEBI:57783"/>
        <dbReference type="ChEBI" id="CHEBI:58349"/>
        <dbReference type="ChEBI" id="CHEBI:60039"/>
        <dbReference type="EC" id="1.5.1.2"/>
    </reaction>
</comment>
<accession>A0A1E8GIX3</accession>
<dbReference type="SUPFAM" id="SSF48179">
    <property type="entry name" value="6-phosphogluconate dehydrogenase C-terminal domain-like"/>
    <property type="match status" value="1"/>
</dbReference>
<feature type="binding site" evidence="8">
    <location>
        <position position="30"/>
    </location>
    <ligand>
        <name>NADP(+)</name>
        <dbReference type="ChEBI" id="CHEBI:58349"/>
    </ligand>
</feature>
<feature type="domain" description="Pyrroline-5-carboxylate reductase dimerisation" evidence="11">
    <location>
        <begin position="155"/>
        <end position="258"/>
    </location>
</feature>
<evidence type="ECO:0000256" key="3">
    <source>
        <dbReference type="ARBA" id="ARBA00022857"/>
    </source>
</evidence>
<reference evidence="13" key="1">
    <citation type="submission" date="2016-09" db="EMBL/GenBank/DDBJ databases">
        <title>Draft genome sequence of a novel species of the family Streptococcaceae isolated from flowers.</title>
        <authorList>
            <person name="Chuah L.-O."/>
            <person name="Yap K.-P."/>
            <person name="Thong K.L."/>
            <person name="Liong M.T."/>
            <person name="Ahmad R."/>
            <person name="Rusul G."/>
        </authorList>
    </citation>
    <scope>NUCLEOTIDE SEQUENCE [LARGE SCALE GENOMIC DNA]</scope>
    <source>
        <strain evidence="13">DF1</strain>
    </source>
</reference>
<dbReference type="Gene3D" id="1.10.3730.10">
    <property type="entry name" value="ProC C-terminal domain-like"/>
    <property type="match status" value="1"/>
</dbReference>
<comment type="subcellular location">
    <subcellularLocation>
        <location evidence="6">Cytoplasm</location>
    </subcellularLocation>
</comment>
<dbReference type="PANTHER" id="PTHR11645">
    <property type="entry name" value="PYRROLINE-5-CARBOXYLATE REDUCTASE"/>
    <property type="match status" value="1"/>
</dbReference>
<dbReference type="OrthoDB" id="9805754at2"/>
<evidence type="ECO:0000259" key="11">
    <source>
        <dbReference type="Pfam" id="PF14748"/>
    </source>
</evidence>
<protein>
    <recommendedName>
        <fullName evidence="6 7">Pyrroline-5-carboxylate reductase</fullName>
        <shortName evidence="6">P5C reductase</shortName>
        <shortName evidence="6">P5CR</shortName>
        <ecNumber evidence="6 7">1.5.1.2</ecNumber>
    </recommendedName>
    <alternativeName>
        <fullName evidence="6">PCA reductase</fullName>
    </alternativeName>
</protein>
<comment type="pathway">
    <text evidence="6 9">Amino-acid biosynthesis; L-proline biosynthesis; L-proline from L-glutamate 5-semialdehyde: step 1/1.</text>
</comment>
<dbReference type="GO" id="GO:0055129">
    <property type="term" value="P:L-proline biosynthetic process"/>
    <property type="evidence" value="ECO:0007669"/>
    <property type="project" value="UniProtKB-UniRule"/>
</dbReference>
<dbReference type="GO" id="GO:0004735">
    <property type="term" value="F:pyrroline-5-carboxylate reductase activity"/>
    <property type="evidence" value="ECO:0007669"/>
    <property type="project" value="UniProtKB-UniRule"/>
</dbReference>
<keyword evidence="13" id="KW-1185">Reference proteome</keyword>
<evidence type="ECO:0000256" key="1">
    <source>
        <dbReference type="ARBA" id="ARBA00005525"/>
    </source>
</evidence>
<dbReference type="InterPro" id="IPR036291">
    <property type="entry name" value="NAD(P)-bd_dom_sf"/>
</dbReference>
<name>A0A1E8GIX3_9LACT</name>
<dbReference type="HAMAP" id="MF_01925">
    <property type="entry name" value="P5C_reductase"/>
    <property type="match status" value="1"/>
</dbReference>
<evidence type="ECO:0000256" key="4">
    <source>
        <dbReference type="ARBA" id="ARBA00023002"/>
    </source>
</evidence>
<feature type="domain" description="Pyrroline-5-carboxylate reductase catalytic N-terminal" evidence="10">
    <location>
        <begin position="2"/>
        <end position="92"/>
    </location>
</feature>
<organism evidence="12 13">
    <name type="scientific">Floricoccus tropicus</name>
    <dbReference type="NCBI Taxonomy" id="1859473"/>
    <lineage>
        <taxon>Bacteria</taxon>
        <taxon>Bacillati</taxon>
        <taxon>Bacillota</taxon>
        <taxon>Bacilli</taxon>
        <taxon>Lactobacillales</taxon>
        <taxon>Streptococcaceae</taxon>
        <taxon>Floricoccus</taxon>
    </lineage>
</organism>
<evidence type="ECO:0000256" key="7">
    <source>
        <dbReference type="NCBIfam" id="TIGR00112"/>
    </source>
</evidence>
<dbReference type="InterPro" id="IPR029036">
    <property type="entry name" value="P5CR_dimer"/>
</dbReference>
<dbReference type="STRING" id="1859473.BG261_07825"/>
<comment type="catalytic activity">
    <reaction evidence="6">
        <text>L-proline + NAD(+) = (S)-1-pyrroline-5-carboxylate + NADH + 2 H(+)</text>
        <dbReference type="Rhea" id="RHEA:14105"/>
        <dbReference type="ChEBI" id="CHEBI:15378"/>
        <dbReference type="ChEBI" id="CHEBI:17388"/>
        <dbReference type="ChEBI" id="CHEBI:57540"/>
        <dbReference type="ChEBI" id="CHEBI:57945"/>
        <dbReference type="ChEBI" id="CHEBI:60039"/>
        <dbReference type="EC" id="1.5.1.2"/>
    </reaction>
</comment>
<evidence type="ECO:0000313" key="12">
    <source>
        <dbReference type="EMBL" id="OFI48181.1"/>
    </source>
</evidence>
<dbReference type="Pfam" id="PF03807">
    <property type="entry name" value="F420_oxidored"/>
    <property type="match status" value="1"/>
</dbReference>
<dbReference type="UniPathway" id="UPA00098">
    <property type="reaction ID" value="UER00361"/>
</dbReference>
<keyword evidence="2 6" id="KW-0641">Proline biosynthesis</keyword>
<comment type="similarity">
    <text evidence="1 6 9">Belongs to the pyrroline-5-carboxylate reductase family.</text>
</comment>
<evidence type="ECO:0000256" key="9">
    <source>
        <dbReference type="RuleBase" id="RU003903"/>
    </source>
</evidence>